<gene>
    <name evidence="5" type="ORF">SAMN05421720_10790</name>
</gene>
<proteinExistence type="predicted"/>
<evidence type="ECO:0000256" key="2">
    <source>
        <dbReference type="PROSITE-ProRule" id="PRU00703"/>
    </source>
</evidence>
<dbReference type="Pfam" id="PF00571">
    <property type="entry name" value="CBS"/>
    <property type="match status" value="2"/>
</dbReference>
<dbReference type="SMART" id="SM00116">
    <property type="entry name" value="CBS"/>
    <property type="match status" value="2"/>
</dbReference>
<evidence type="ECO:0000256" key="1">
    <source>
        <dbReference type="ARBA" id="ARBA00023122"/>
    </source>
</evidence>
<name>A0A1G7D9L3_9PROT</name>
<dbReference type="PROSITE" id="PS51371">
    <property type="entry name" value="CBS"/>
    <property type="match status" value="2"/>
</dbReference>
<evidence type="ECO:0000259" key="4">
    <source>
        <dbReference type="PROSITE" id="PS51371"/>
    </source>
</evidence>
<sequence>MPEDQTYSPQTPALQYRLGDCTPAELLDRPDLSRRDKLAVLRQWDHDAIELMVADEENMGGGNTASLSDIRDAIRSLQDPQGEGEGTEDRNGSTVREVMTTPVRTVHSDNRVSEVARQMAADTVGLFIVLDGDAVAGVVTDRDIAVRVVGAGLDPAAHPIADVMTNRVVACYGRASLSEAADVMSREGVRRLCVVDDEGALIGLVSLSDLALGSESDAMIGRVLRAITRAPGSGPSMAGGVTSRHSETNRPGGLQVYHLRPKVGP</sequence>
<dbReference type="Gene3D" id="3.10.580.10">
    <property type="entry name" value="CBS-domain"/>
    <property type="match status" value="1"/>
</dbReference>
<evidence type="ECO:0000256" key="3">
    <source>
        <dbReference type="SAM" id="MobiDB-lite"/>
    </source>
</evidence>
<dbReference type="InterPro" id="IPR051257">
    <property type="entry name" value="Diverse_CBS-Domain"/>
</dbReference>
<keyword evidence="6" id="KW-1185">Reference proteome</keyword>
<feature type="region of interest" description="Disordered" evidence="3">
    <location>
        <begin position="233"/>
        <end position="255"/>
    </location>
</feature>
<dbReference type="Proteomes" id="UP000199412">
    <property type="component" value="Unassembled WGS sequence"/>
</dbReference>
<dbReference type="OrthoDB" id="9802114at2"/>
<protein>
    <submittedName>
        <fullName evidence="5">CBS domain-containing protein</fullName>
    </submittedName>
</protein>
<keyword evidence="1 2" id="KW-0129">CBS domain</keyword>
<organism evidence="5 6">
    <name type="scientific">Rhodospira trueperi</name>
    <dbReference type="NCBI Taxonomy" id="69960"/>
    <lineage>
        <taxon>Bacteria</taxon>
        <taxon>Pseudomonadati</taxon>
        <taxon>Pseudomonadota</taxon>
        <taxon>Alphaproteobacteria</taxon>
        <taxon>Rhodospirillales</taxon>
        <taxon>Rhodospirillaceae</taxon>
        <taxon>Rhodospira</taxon>
    </lineage>
</organism>
<feature type="domain" description="CBS" evidence="4">
    <location>
        <begin position="164"/>
        <end position="220"/>
    </location>
</feature>
<dbReference type="AlphaFoldDB" id="A0A1G7D9L3"/>
<dbReference type="STRING" id="69960.SAMN05421720_10790"/>
<dbReference type="PANTHER" id="PTHR43080">
    <property type="entry name" value="CBS DOMAIN-CONTAINING PROTEIN CBSX3, MITOCHONDRIAL"/>
    <property type="match status" value="1"/>
</dbReference>
<accession>A0A1G7D9L3</accession>
<dbReference type="InterPro" id="IPR000644">
    <property type="entry name" value="CBS_dom"/>
</dbReference>
<dbReference type="InterPro" id="IPR046342">
    <property type="entry name" value="CBS_dom_sf"/>
</dbReference>
<evidence type="ECO:0000313" key="6">
    <source>
        <dbReference type="Proteomes" id="UP000199412"/>
    </source>
</evidence>
<dbReference type="EMBL" id="FNAP01000007">
    <property type="protein sequence ID" value="SDE48242.1"/>
    <property type="molecule type" value="Genomic_DNA"/>
</dbReference>
<dbReference type="PANTHER" id="PTHR43080:SF2">
    <property type="entry name" value="CBS DOMAIN-CONTAINING PROTEIN"/>
    <property type="match status" value="1"/>
</dbReference>
<dbReference type="RefSeq" id="WP_092786049.1">
    <property type="nucleotide sequence ID" value="NZ_FNAP01000007.1"/>
</dbReference>
<evidence type="ECO:0000313" key="5">
    <source>
        <dbReference type="EMBL" id="SDE48242.1"/>
    </source>
</evidence>
<reference evidence="5 6" key="1">
    <citation type="submission" date="2016-10" db="EMBL/GenBank/DDBJ databases">
        <authorList>
            <person name="de Groot N.N."/>
        </authorList>
    </citation>
    <scope>NUCLEOTIDE SEQUENCE [LARGE SCALE GENOMIC DNA]</scope>
    <source>
        <strain evidence="5 6">ATCC 700224</strain>
    </source>
</reference>
<dbReference type="SUPFAM" id="SSF54631">
    <property type="entry name" value="CBS-domain pair"/>
    <property type="match status" value="1"/>
</dbReference>
<feature type="domain" description="CBS" evidence="4">
    <location>
        <begin position="99"/>
        <end position="155"/>
    </location>
</feature>